<feature type="compositionally biased region" description="Polar residues" evidence="1">
    <location>
        <begin position="233"/>
        <end position="243"/>
    </location>
</feature>
<evidence type="ECO:0000313" key="3">
    <source>
        <dbReference type="Proteomes" id="UP000285624"/>
    </source>
</evidence>
<feature type="compositionally biased region" description="Acidic residues" evidence="1">
    <location>
        <begin position="246"/>
        <end position="263"/>
    </location>
</feature>
<dbReference type="Proteomes" id="UP000285624">
    <property type="component" value="Unassembled WGS sequence"/>
</dbReference>
<gene>
    <name evidence="2" type="ORF">BBO99_00007311</name>
</gene>
<keyword evidence="3" id="KW-1185">Reference proteome</keyword>
<name>A0A421GI67_9STRA</name>
<feature type="region of interest" description="Disordered" evidence="1">
    <location>
        <begin position="215"/>
        <end position="263"/>
    </location>
</feature>
<evidence type="ECO:0000256" key="1">
    <source>
        <dbReference type="SAM" id="MobiDB-lite"/>
    </source>
</evidence>
<feature type="compositionally biased region" description="Low complexity" evidence="1">
    <location>
        <begin position="216"/>
        <end position="230"/>
    </location>
</feature>
<evidence type="ECO:0000313" key="2">
    <source>
        <dbReference type="EMBL" id="RLN76741.1"/>
    </source>
</evidence>
<accession>A0A421GI67</accession>
<sequence length="263" mass="27259">MTTNATAEFSITSGRTKAVASPKNNANFAKKWTLKIGTTNAIDSLDLDLAGRVHIVLASGAVREVKSSRSAQVVIEDGVLVKQSSTELQIEASGSSTVFVSAAETAVSVHQFALGASGTARIEYKVNSVDVQTRTQVKAKGSSTISLLSSSLKTNKLGLKARGSGMICIDADEVTTKRRSIWGAKSISMPNAPKKHGSTGTFACDESKLPARKPACVSSSCTGSSPSVVTDNGAGTTPGNSASIMLDDDGELDDDINDSTDLD</sequence>
<dbReference type="PANTHER" id="PTHR39200">
    <property type="entry name" value="HYPOTHETICAL EXPORTED PROTEIN"/>
    <property type="match status" value="1"/>
</dbReference>
<reference evidence="2 3" key="1">
    <citation type="journal article" date="2019" name="Mol. Plant Pathol.">
        <title>Genome sequencing of oomycete isolates from Chile supports the New Zealand origin of Phytophthora kernoviae and makes available the first Nothophytophthora sp. genome.</title>
        <authorList>
            <person name="Studholme D.J."/>
            <person name="Panda P."/>
            <person name="Sanfuentes Von Stowasser E."/>
            <person name="Gonzalez M."/>
            <person name="Hill R."/>
            <person name="Sambles C."/>
            <person name="Grant M."/>
            <person name="Williams N.M."/>
            <person name="McDougal R.L."/>
        </authorList>
    </citation>
    <scope>NUCLEOTIDE SEQUENCE [LARGE SCALE GENOMIC DNA]</scope>
    <source>
        <strain evidence="2">Chile4</strain>
    </source>
</reference>
<organism evidence="2 3">
    <name type="scientific">Phytophthora kernoviae</name>
    <dbReference type="NCBI Taxonomy" id="325452"/>
    <lineage>
        <taxon>Eukaryota</taxon>
        <taxon>Sar</taxon>
        <taxon>Stramenopiles</taxon>
        <taxon>Oomycota</taxon>
        <taxon>Peronosporomycetes</taxon>
        <taxon>Peronosporales</taxon>
        <taxon>Peronosporaceae</taxon>
        <taxon>Phytophthora</taxon>
    </lineage>
</organism>
<dbReference type="EMBL" id="MBDN02000295">
    <property type="protein sequence ID" value="RLN76741.1"/>
    <property type="molecule type" value="Genomic_DNA"/>
</dbReference>
<protein>
    <submittedName>
        <fullName evidence="2">Uncharacterized protein</fullName>
    </submittedName>
</protein>
<proteinExistence type="predicted"/>
<dbReference type="AlphaFoldDB" id="A0A421GI67"/>
<dbReference type="PANTHER" id="PTHR39200:SF1">
    <property type="entry name" value="AUTO-TRANSPORTER ADHESIN HEAD GIN DOMAIN-CONTAINING PROTEIN-RELATED"/>
    <property type="match status" value="1"/>
</dbReference>
<comment type="caution">
    <text evidence="2">The sequence shown here is derived from an EMBL/GenBank/DDBJ whole genome shotgun (WGS) entry which is preliminary data.</text>
</comment>